<dbReference type="GO" id="GO:0000272">
    <property type="term" value="P:polysaccharide catabolic process"/>
    <property type="evidence" value="ECO:0007669"/>
    <property type="project" value="UniProtKB-KW"/>
</dbReference>
<sequence length="636" mass="68441">MSGLKRVASYSEGDDGAVVAGSRRRSSPEEGRLMDSRYYSDMDVNRTIASHQRHSQTYNDGNLEPVPEGRSLEHTRTQFTATPGIDNMGPSAVGGGISGIALGVANTHDRQSGVDAFRETAGPLYNIPAERDYHTTGADNPYVPAPPPHSEGTVNASSETLRPRDSYGSNVALGAAGAAPGQLTPTTAPSQHSVQDSPYQGVGAFSEGPYQRQSVYSTQHYPLTFNPDEIADDGDDGFVNVAPKGVSPSSRHSFNGTAGAAAVGGAATGGLLGGLRGLFGGKKDSSPSYGPVPGQGLEAAEKGQRAGSIAGASRRKRAWIDLMNNANLHKVFPGVDYTPWGVQYPLCLKYPPSQNNVTRDLAVLSQLTNTIRLYGTDCNQTEMVLTAIDRLELTNMKLWLGVWIDSNQTTSERQVKQLYNIVDDANDTSIFKGAIIGNEALYRAGPDIATAQTTLISYMTDVKNHFKQNSIDLPVGTSDLGDNWNQELVDAADFVMSNIHPFFGGVKATEAASWTWTFWQNHDAPLTAGTTKQQIISEVGWPSGGGNDCGDGDNCQNDTQGAVAGVDEMNQFMSDWVCQALENGTEYFWFEAFDEPWKVQYNIEGEEWEDKWGLMDAARKLKPGLKIPDCGGKTAT</sequence>
<name>A0A2V5HQC2_9EURO</name>
<feature type="region of interest" description="Disordered" evidence="18">
    <location>
        <begin position="284"/>
        <end position="308"/>
    </location>
</feature>
<protein>
    <recommendedName>
        <fullName evidence="4">glucan endo-1,3-beta-D-glucosidase</fullName>
        <ecNumber evidence="4">3.2.1.39</ecNumber>
    </recommendedName>
    <alternativeName>
        <fullName evidence="17">Endo-1,3-beta-glucanase btgC</fullName>
    </alternativeName>
    <alternativeName>
        <fullName evidence="16">Laminarinase btgC</fullName>
    </alternativeName>
</protein>
<dbReference type="GO" id="GO:0005886">
    <property type="term" value="C:plasma membrane"/>
    <property type="evidence" value="ECO:0007669"/>
    <property type="project" value="UniProtKB-SubCell"/>
</dbReference>
<evidence type="ECO:0000256" key="9">
    <source>
        <dbReference type="ARBA" id="ARBA00022989"/>
    </source>
</evidence>
<dbReference type="SUPFAM" id="SSF51445">
    <property type="entry name" value="(Trans)glycosidases"/>
    <property type="match status" value="1"/>
</dbReference>
<feature type="compositionally biased region" description="Low complexity" evidence="18">
    <location>
        <begin position="172"/>
        <end position="189"/>
    </location>
</feature>
<dbReference type="GO" id="GO:0005576">
    <property type="term" value="C:extracellular region"/>
    <property type="evidence" value="ECO:0007669"/>
    <property type="project" value="TreeGrafter"/>
</dbReference>
<proteinExistence type="inferred from homology"/>
<dbReference type="EC" id="3.2.1.39" evidence="4"/>
<comment type="subcellular location">
    <subcellularLocation>
        <location evidence="2">Cell membrane</location>
        <topology evidence="2">Single-pass type II membrane protein</topology>
    </subcellularLocation>
</comment>
<keyword evidence="12" id="KW-0119">Carbohydrate metabolism</keyword>
<keyword evidence="11" id="KW-0325">Glycoprotein</keyword>
<evidence type="ECO:0000313" key="20">
    <source>
        <dbReference type="Proteomes" id="UP000248817"/>
    </source>
</evidence>
<keyword evidence="6" id="KW-0812">Transmembrane</keyword>
<evidence type="ECO:0000256" key="12">
    <source>
        <dbReference type="ARBA" id="ARBA00023277"/>
    </source>
</evidence>
<evidence type="ECO:0000256" key="6">
    <source>
        <dbReference type="ARBA" id="ARBA00022692"/>
    </source>
</evidence>
<gene>
    <name evidence="19" type="ORF">BP00DRAFT_355270</name>
</gene>
<keyword evidence="13" id="KW-0961">Cell wall biogenesis/degradation</keyword>
<accession>A0A2V5HQC2</accession>
<evidence type="ECO:0000256" key="2">
    <source>
        <dbReference type="ARBA" id="ARBA00004401"/>
    </source>
</evidence>
<keyword evidence="14" id="KW-0624">Polysaccharide degradation</keyword>
<feature type="compositionally biased region" description="Basic and acidic residues" evidence="18">
    <location>
        <begin position="26"/>
        <end position="38"/>
    </location>
</feature>
<dbReference type="InterPro" id="IPR050732">
    <property type="entry name" value="Beta-glucan_modifiers"/>
</dbReference>
<evidence type="ECO:0000256" key="16">
    <source>
        <dbReference type="ARBA" id="ARBA00042373"/>
    </source>
</evidence>
<evidence type="ECO:0000256" key="13">
    <source>
        <dbReference type="ARBA" id="ARBA00023316"/>
    </source>
</evidence>
<dbReference type="FunFam" id="3.20.20.80:FF:000151">
    <property type="entry name" value="Glucan endo-1,3-beta-glucosidase btgC"/>
    <property type="match status" value="1"/>
</dbReference>
<organism evidence="19 20">
    <name type="scientific">Aspergillus indologenus CBS 114.80</name>
    <dbReference type="NCBI Taxonomy" id="1450541"/>
    <lineage>
        <taxon>Eukaryota</taxon>
        <taxon>Fungi</taxon>
        <taxon>Dikarya</taxon>
        <taxon>Ascomycota</taxon>
        <taxon>Pezizomycotina</taxon>
        <taxon>Eurotiomycetes</taxon>
        <taxon>Eurotiomycetidae</taxon>
        <taxon>Eurotiales</taxon>
        <taxon>Aspergillaceae</taxon>
        <taxon>Aspergillus</taxon>
        <taxon>Aspergillus subgen. Circumdati</taxon>
    </lineage>
</organism>
<feature type="region of interest" description="Disordered" evidence="18">
    <location>
        <begin position="130"/>
        <end position="206"/>
    </location>
</feature>
<dbReference type="Gene3D" id="3.20.20.80">
    <property type="entry name" value="Glycosidases"/>
    <property type="match status" value="1"/>
</dbReference>
<evidence type="ECO:0000256" key="8">
    <source>
        <dbReference type="ARBA" id="ARBA00022968"/>
    </source>
</evidence>
<keyword evidence="10" id="KW-0472">Membrane</keyword>
<keyword evidence="7 19" id="KW-0378">Hydrolase</keyword>
<evidence type="ECO:0000256" key="15">
    <source>
        <dbReference type="ARBA" id="ARBA00037649"/>
    </source>
</evidence>
<evidence type="ECO:0000313" key="19">
    <source>
        <dbReference type="EMBL" id="PYI26695.1"/>
    </source>
</evidence>
<dbReference type="PANTHER" id="PTHR16631">
    <property type="entry name" value="GLUCAN 1,3-BETA-GLUCOSIDASE"/>
    <property type="match status" value="1"/>
</dbReference>
<evidence type="ECO:0000256" key="4">
    <source>
        <dbReference type="ARBA" id="ARBA00012780"/>
    </source>
</evidence>
<dbReference type="EMBL" id="KZ825588">
    <property type="protein sequence ID" value="PYI26695.1"/>
    <property type="molecule type" value="Genomic_DNA"/>
</dbReference>
<dbReference type="AlphaFoldDB" id="A0A2V5HQC2"/>
<dbReference type="GO" id="GO:0042973">
    <property type="term" value="F:glucan endo-1,3-beta-D-glucosidase activity"/>
    <property type="evidence" value="ECO:0007669"/>
    <property type="project" value="UniProtKB-EC"/>
</dbReference>
<dbReference type="PANTHER" id="PTHR16631:SF17">
    <property type="entry name" value="GLUCAN ENDO-1,3-BETA-GLUCOSIDASE BTGC"/>
    <property type="match status" value="1"/>
</dbReference>
<comment type="catalytic activity">
    <reaction evidence="1">
        <text>Hydrolysis of (1-&gt;3)-beta-D-glucosidic linkages in (1-&gt;3)-beta-D-glucans.</text>
        <dbReference type="EC" id="3.2.1.39"/>
    </reaction>
</comment>
<evidence type="ECO:0000256" key="3">
    <source>
        <dbReference type="ARBA" id="ARBA00008773"/>
    </source>
</evidence>
<keyword evidence="9" id="KW-1133">Transmembrane helix</keyword>
<reference evidence="19 20" key="1">
    <citation type="submission" date="2018-02" db="EMBL/GenBank/DDBJ databases">
        <title>The genomes of Aspergillus section Nigri reveals drivers in fungal speciation.</title>
        <authorList>
            <consortium name="DOE Joint Genome Institute"/>
            <person name="Vesth T.C."/>
            <person name="Nybo J."/>
            <person name="Theobald S."/>
            <person name="Brandl J."/>
            <person name="Frisvad J.C."/>
            <person name="Nielsen K.F."/>
            <person name="Lyhne E.K."/>
            <person name="Kogle M.E."/>
            <person name="Kuo A."/>
            <person name="Riley R."/>
            <person name="Clum A."/>
            <person name="Nolan M."/>
            <person name="Lipzen A."/>
            <person name="Salamov A."/>
            <person name="Henrissat B."/>
            <person name="Wiebenga A."/>
            <person name="De vries R.P."/>
            <person name="Grigoriev I.V."/>
            <person name="Mortensen U.H."/>
            <person name="Andersen M.R."/>
            <person name="Baker S.E."/>
        </authorList>
    </citation>
    <scope>NUCLEOTIDE SEQUENCE [LARGE SCALE GENOMIC DNA]</scope>
    <source>
        <strain evidence="19 20">CBS 114.80</strain>
    </source>
</reference>
<comment type="function">
    <text evidence="15">Glucanases play a role in cell expansion during growth, in cell-cell fusion during mating, and in spore release during sporulation. This enzyme may be involved in beta-glucan degradation. Active on laminarin and lichenan.</text>
</comment>
<keyword evidence="20" id="KW-1185">Reference proteome</keyword>
<dbReference type="GO" id="GO:0009986">
    <property type="term" value="C:cell surface"/>
    <property type="evidence" value="ECO:0007669"/>
    <property type="project" value="TreeGrafter"/>
</dbReference>
<evidence type="ECO:0000256" key="18">
    <source>
        <dbReference type="SAM" id="MobiDB-lite"/>
    </source>
</evidence>
<evidence type="ECO:0000256" key="7">
    <source>
        <dbReference type="ARBA" id="ARBA00022801"/>
    </source>
</evidence>
<evidence type="ECO:0000256" key="17">
    <source>
        <dbReference type="ARBA" id="ARBA00043078"/>
    </source>
</evidence>
<dbReference type="GO" id="GO:0071555">
    <property type="term" value="P:cell wall organization"/>
    <property type="evidence" value="ECO:0007669"/>
    <property type="project" value="UniProtKB-KW"/>
</dbReference>
<keyword evidence="5" id="KW-1003">Cell membrane</keyword>
<keyword evidence="8" id="KW-0735">Signal-anchor</keyword>
<dbReference type="Proteomes" id="UP000248817">
    <property type="component" value="Unassembled WGS sequence"/>
</dbReference>
<dbReference type="InterPro" id="IPR017853">
    <property type="entry name" value="GH"/>
</dbReference>
<dbReference type="GO" id="GO:0009277">
    <property type="term" value="C:fungal-type cell wall"/>
    <property type="evidence" value="ECO:0007669"/>
    <property type="project" value="TreeGrafter"/>
</dbReference>
<evidence type="ECO:0000256" key="11">
    <source>
        <dbReference type="ARBA" id="ARBA00023180"/>
    </source>
</evidence>
<evidence type="ECO:0000256" key="1">
    <source>
        <dbReference type="ARBA" id="ARBA00000382"/>
    </source>
</evidence>
<evidence type="ECO:0000256" key="10">
    <source>
        <dbReference type="ARBA" id="ARBA00023136"/>
    </source>
</evidence>
<evidence type="ECO:0000256" key="14">
    <source>
        <dbReference type="ARBA" id="ARBA00023326"/>
    </source>
</evidence>
<comment type="similarity">
    <text evidence="3">Belongs to the glycosyl hydrolase 17 family.</text>
</comment>
<evidence type="ECO:0000256" key="5">
    <source>
        <dbReference type="ARBA" id="ARBA00022475"/>
    </source>
</evidence>
<feature type="region of interest" description="Disordered" evidence="18">
    <location>
        <begin position="1"/>
        <end position="38"/>
    </location>
</feature>